<dbReference type="Proteomes" id="UP000199477">
    <property type="component" value="Unassembled WGS sequence"/>
</dbReference>
<feature type="domain" description="Cupin type-2" evidence="1">
    <location>
        <begin position="40"/>
        <end position="97"/>
    </location>
</feature>
<dbReference type="InterPro" id="IPR013096">
    <property type="entry name" value="Cupin_2"/>
</dbReference>
<evidence type="ECO:0000313" key="2">
    <source>
        <dbReference type="EMBL" id="SFF26042.1"/>
    </source>
</evidence>
<gene>
    <name evidence="2" type="ORF">SAMN02799615_02907</name>
</gene>
<organism evidence="2 3">
    <name type="scientific">Dyella marensis</name>
    <dbReference type="NCBI Taxonomy" id="500610"/>
    <lineage>
        <taxon>Bacteria</taxon>
        <taxon>Pseudomonadati</taxon>
        <taxon>Pseudomonadota</taxon>
        <taxon>Gammaproteobacteria</taxon>
        <taxon>Lysobacterales</taxon>
        <taxon>Rhodanobacteraceae</taxon>
        <taxon>Dyella</taxon>
    </lineage>
</organism>
<accession>A0A1I2H8Q0</accession>
<dbReference type="AlphaFoldDB" id="A0A1I2H8Q0"/>
<dbReference type="InterPro" id="IPR014710">
    <property type="entry name" value="RmlC-like_jellyroll"/>
</dbReference>
<proteinExistence type="predicted"/>
<keyword evidence="3" id="KW-1185">Reference proteome</keyword>
<sequence length="98" mass="10286">MALIDLAKAAGALPQAWTSQVLARFGDARLKVLRMDEAAYPDECHDYPEGLLVLDGEMLLEIGGEVVRVGAGELYVVPAGVPHAVAAGSRGTLVILDT</sequence>
<name>A0A1I2H8Q0_9GAMM</name>
<reference evidence="3" key="1">
    <citation type="submission" date="2016-10" db="EMBL/GenBank/DDBJ databases">
        <authorList>
            <person name="Varghese N."/>
            <person name="Submissions S."/>
        </authorList>
    </citation>
    <scope>NUCLEOTIDE SEQUENCE [LARGE SCALE GENOMIC DNA]</scope>
    <source>
        <strain evidence="3">UNC178MFTsu3.1</strain>
    </source>
</reference>
<protein>
    <submittedName>
        <fullName evidence="2">Cupin domain-containing protein</fullName>
    </submittedName>
</protein>
<dbReference type="SUPFAM" id="SSF51182">
    <property type="entry name" value="RmlC-like cupins"/>
    <property type="match status" value="1"/>
</dbReference>
<dbReference type="RefSeq" id="WP_026635028.1">
    <property type="nucleotide sequence ID" value="NZ_FONH01000011.1"/>
</dbReference>
<dbReference type="EMBL" id="FONH01000011">
    <property type="protein sequence ID" value="SFF26042.1"/>
    <property type="molecule type" value="Genomic_DNA"/>
</dbReference>
<dbReference type="Pfam" id="PF07883">
    <property type="entry name" value="Cupin_2"/>
    <property type="match status" value="1"/>
</dbReference>
<dbReference type="InterPro" id="IPR011051">
    <property type="entry name" value="RmlC_Cupin_sf"/>
</dbReference>
<evidence type="ECO:0000259" key="1">
    <source>
        <dbReference type="Pfam" id="PF07883"/>
    </source>
</evidence>
<dbReference type="STRING" id="500610.SAMN02799615_02907"/>
<dbReference type="Gene3D" id="2.60.120.10">
    <property type="entry name" value="Jelly Rolls"/>
    <property type="match status" value="1"/>
</dbReference>
<evidence type="ECO:0000313" key="3">
    <source>
        <dbReference type="Proteomes" id="UP000199477"/>
    </source>
</evidence>